<dbReference type="OrthoDB" id="981626at2"/>
<evidence type="ECO:0000256" key="1">
    <source>
        <dbReference type="ARBA" id="ARBA00022729"/>
    </source>
</evidence>
<keyword evidence="4" id="KW-1185">Reference proteome</keyword>
<dbReference type="Proteomes" id="UP000310017">
    <property type="component" value="Chromosome"/>
</dbReference>
<gene>
    <name evidence="3" type="ORF">FGM00_12340</name>
</gene>
<dbReference type="AlphaFoldDB" id="A0A5B7SVB3"/>
<dbReference type="PANTHER" id="PTHR15337:SF11">
    <property type="entry name" value="THIOREDOXIN DOMAIN-CONTAINING PROTEIN"/>
    <property type="match status" value="1"/>
</dbReference>
<dbReference type="Pfam" id="PF13899">
    <property type="entry name" value="Thioredoxin_7"/>
    <property type="match status" value="1"/>
</dbReference>
<dbReference type="InterPro" id="IPR036249">
    <property type="entry name" value="Thioredoxin-like_sf"/>
</dbReference>
<sequence>MKRFLILFALFLSAIAVAQSWETGYDEALSLAEETDRPLIVVFSGSDWCAPCIKLEREIWQAKDFQEYAAGHFVLYRADFPKKKKNRLSEELSRENGELSDKFNPNGYFPLVVLVNSKEQVLGTTSYKNLSPEEYITHLNSFLR</sequence>
<reference evidence="3 4" key="1">
    <citation type="submission" date="2019-05" db="EMBL/GenBank/DDBJ databases">
        <title>Genome sequencing of F202Z8.</title>
        <authorList>
            <person name="Kwon Y.M."/>
        </authorList>
    </citation>
    <scope>NUCLEOTIDE SEQUENCE [LARGE SCALE GENOMIC DNA]</scope>
    <source>
        <strain evidence="3 4">F202Z8</strain>
    </source>
</reference>
<dbReference type="RefSeq" id="WP_138853204.1">
    <property type="nucleotide sequence ID" value="NZ_CP040710.1"/>
</dbReference>
<name>A0A5B7SVB3_9FLAO</name>
<dbReference type="SUPFAM" id="SSF52833">
    <property type="entry name" value="Thioredoxin-like"/>
    <property type="match status" value="1"/>
</dbReference>
<proteinExistence type="predicted"/>
<dbReference type="EMBL" id="CP040710">
    <property type="protein sequence ID" value="QCX00861.1"/>
    <property type="molecule type" value="Genomic_DNA"/>
</dbReference>
<evidence type="ECO:0000313" key="4">
    <source>
        <dbReference type="Proteomes" id="UP000310017"/>
    </source>
</evidence>
<organism evidence="3 4">
    <name type="scientific">Aggregatimonas sangjinii</name>
    <dbReference type="NCBI Taxonomy" id="2583587"/>
    <lineage>
        <taxon>Bacteria</taxon>
        <taxon>Pseudomonadati</taxon>
        <taxon>Bacteroidota</taxon>
        <taxon>Flavobacteriia</taxon>
        <taxon>Flavobacteriales</taxon>
        <taxon>Flavobacteriaceae</taxon>
        <taxon>Aggregatimonas</taxon>
    </lineage>
</organism>
<dbReference type="InterPro" id="IPR051099">
    <property type="entry name" value="AGR/TXD"/>
</dbReference>
<evidence type="ECO:0000313" key="3">
    <source>
        <dbReference type="EMBL" id="QCX00861.1"/>
    </source>
</evidence>
<protein>
    <submittedName>
        <fullName evidence="3">Thioredoxin family protein</fullName>
    </submittedName>
</protein>
<evidence type="ECO:0000256" key="2">
    <source>
        <dbReference type="SAM" id="SignalP"/>
    </source>
</evidence>
<accession>A0A5B7SVB3</accession>
<dbReference type="KEGG" id="asag:FGM00_12340"/>
<dbReference type="Gene3D" id="3.40.30.10">
    <property type="entry name" value="Glutaredoxin"/>
    <property type="match status" value="1"/>
</dbReference>
<feature type="chain" id="PRO_5022835435" evidence="2">
    <location>
        <begin position="19"/>
        <end position="144"/>
    </location>
</feature>
<keyword evidence="1 2" id="KW-0732">Signal</keyword>
<dbReference type="PANTHER" id="PTHR15337">
    <property type="entry name" value="ANTERIOR GRADIENT PROTEIN-RELATED"/>
    <property type="match status" value="1"/>
</dbReference>
<feature type="signal peptide" evidence="2">
    <location>
        <begin position="1"/>
        <end position="18"/>
    </location>
</feature>